<organism evidence="8 9">
    <name type="scientific">Candidatus Blautia faecavium</name>
    <dbReference type="NCBI Taxonomy" id="2838487"/>
    <lineage>
        <taxon>Bacteria</taxon>
        <taxon>Bacillati</taxon>
        <taxon>Bacillota</taxon>
        <taxon>Clostridia</taxon>
        <taxon>Lachnospirales</taxon>
        <taxon>Lachnospiraceae</taxon>
        <taxon>Blautia</taxon>
    </lineage>
</organism>
<feature type="transmembrane region" description="Helical" evidence="7">
    <location>
        <begin position="73"/>
        <end position="96"/>
    </location>
</feature>
<dbReference type="InterPro" id="IPR036259">
    <property type="entry name" value="MFS_trans_sf"/>
</dbReference>
<evidence type="ECO:0000256" key="2">
    <source>
        <dbReference type="ARBA" id="ARBA00008335"/>
    </source>
</evidence>
<proteinExistence type="inferred from homology"/>
<evidence type="ECO:0000313" key="9">
    <source>
        <dbReference type="Proteomes" id="UP000823842"/>
    </source>
</evidence>
<dbReference type="Proteomes" id="UP000823842">
    <property type="component" value="Unassembled WGS sequence"/>
</dbReference>
<name>A0A9D2LU66_9FIRM</name>
<evidence type="ECO:0000256" key="6">
    <source>
        <dbReference type="ARBA" id="ARBA00023136"/>
    </source>
</evidence>
<feature type="transmembrane region" description="Helical" evidence="7">
    <location>
        <begin position="249"/>
        <end position="266"/>
    </location>
</feature>
<evidence type="ECO:0000256" key="7">
    <source>
        <dbReference type="SAM" id="Phobius"/>
    </source>
</evidence>
<keyword evidence="3" id="KW-0813">Transport</keyword>
<dbReference type="SUPFAM" id="SSF103473">
    <property type="entry name" value="MFS general substrate transporter"/>
    <property type="match status" value="1"/>
</dbReference>
<dbReference type="PANTHER" id="PTHR23514:SF3">
    <property type="entry name" value="BYPASS OF STOP CODON PROTEIN 6"/>
    <property type="match status" value="1"/>
</dbReference>
<dbReference type="InterPro" id="IPR011701">
    <property type="entry name" value="MFS"/>
</dbReference>
<comment type="similarity">
    <text evidence="2">Belongs to the major facilitator superfamily.</text>
</comment>
<dbReference type="GO" id="GO:0022857">
    <property type="term" value="F:transmembrane transporter activity"/>
    <property type="evidence" value="ECO:0007669"/>
    <property type="project" value="InterPro"/>
</dbReference>
<feature type="transmembrane region" description="Helical" evidence="7">
    <location>
        <begin position="278"/>
        <end position="296"/>
    </location>
</feature>
<dbReference type="Gene3D" id="1.20.1250.20">
    <property type="entry name" value="MFS general substrate transporter like domains"/>
    <property type="match status" value="2"/>
</dbReference>
<gene>
    <name evidence="8" type="ORF">IAA06_11125</name>
</gene>
<feature type="transmembrane region" description="Helical" evidence="7">
    <location>
        <begin position="302"/>
        <end position="324"/>
    </location>
</feature>
<dbReference type="Pfam" id="PF07690">
    <property type="entry name" value="MFS_1"/>
    <property type="match status" value="1"/>
</dbReference>
<comment type="subcellular location">
    <subcellularLocation>
        <location evidence="1">Cell membrane</location>
        <topology evidence="1">Multi-pass membrane protein</topology>
    </subcellularLocation>
</comment>
<evidence type="ECO:0000256" key="3">
    <source>
        <dbReference type="ARBA" id="ARBA00022448"/>
    </source>
</evidence>
<feature type="transmembrane region" description="Helical" evidence="7">
    <location>
        <begin position="336"/>
        <end position="361"/>
    </location>
</feature>
<dbReference type="InterPro" id="IPR051788">
    <property type="entry name" value="MFS_Transporter"/>
</dbReference>
<feature type="transmembrane region" description="Helical" evidence="7">
    <location>
        <begin position="12"/>
        <end position="33"/>
    </location>
</feature>
<keyword evidence="4 7" id="KW-0812">Transmembrane</keyword>
<evidence type="ECO:0000313" key="8">
    <source>
        <dbReference type="EMBL" id="HJB29329.1"/>
    </source>
</evidence>
<feature type="transmembrane region" description="Helical" evidence="7">
    <location>
        <begin position="143"/>
        <end position="163"/>
    </location>
</feature>
<feature type="transmembrane region" description="Helical" evidence="7">
    <location>
        <begin position="39"/>
        <end position="61"/>
    </location>
</feature>
<protein>
    <submittedName>
        <fullName evidence="8">MFS transporter</fullName>
    </submittedName>
</protein>
<evidence type="ECO:0000256" key="1">
    <source>
        <dbReference type="ARBA" id="ARBA00004651"/>
    </source>
</evidence>
<feature type="transmembrane region" description="Helical" evidence="7">
    <location>
        <begin position="210"/>
        <end position="229"/>
    </location>
</feature>
<keyword evidence="6 7" id="KW-0472">Membrane</keyword>
<dbReference type="GO" id="GO:0005886">
    <property type="term" value="C:plasma membrane"/>
    <property type="evidence" value="ECO:0007669"/>
    <property type="project" value="UniProtKB-SubCell"/>
</dbReference>
<feature type="transmembrane region" description="Helical" evidence="7">
    <location>
        <begin position="169"/>
        <end position="190"/>
    </location>
</feature>
<comment type="caution">
    <text evidence="8">The sequence shown here is derived from an EMBL/GenBank/DDBJ whole genome shotgun (WGS) entry which is preliminary data.</text>
</comment>
<accession>A0A9D2LU66</accession>
<feature type="transmembrane region" description="Helical" evidence="7">
    <location>
        <begin position="367"/>
        <end position="386"/>
    </location>
</feature>
<evidence type="ECO:0000256" key="4">
    <source>
        <dbReference type="ARBA" id="ARBA00022692"/>
    </source>
</evidence>
<dbReference type="PANTHER" id="PTHR23514">
    <property type="entry name" value="BYPASS OF STOP CODON PROTEIN 6"/>
    <property type="match status" value="1"/>
</dbReference>
<keyword evidence="5 7" id="KW-1133">Transmembrane helix</keyword>
<feature type="transmembrane region" description="Helical" evidence="7">
    <location>
        <begin position="102"/>
        <end position="122"/>
    </location>
</feature>
<dbReference type="EMBL" id="DWYZ01000207">
    <property type="protein sequence ID" value="HJB29329.1"/>
    <property type="molecule type" value="Genomic_DNA"/>
</dbReference>
<reference evidence="8" key="2">
    <citation type="submission" date="2021-04" db="EMBL/GenBank/DDBJ databases">
        <authorList>
            <person name="Gilroy R."/>
        </authorList>
    </citation>
    <scope>NUCLEOTIDE SEQUENCE</scope>
    <source>
        <strain evidence="8">ChiSjej1B19-5720</strain>
    </source>
</reference>
<dbReference type="AlphaFoldDB" id="A0A9D2LU66"/>
<reference evidence="8" key="1">
    <citation type="journal article" date="2021" name="PeerJ">
        <title>Extensive microbial diversity within the chicken gut microbiome revealed by metagenomics and culture.</title>
        <authorList>
            <person name="Gilroy R."/>
            <person name="Ravi A."/>
            <person name="Getino M."/>
            <person name="Pursley I."/>
            <person name="Horton D.L."/>
            <person name="Alikhan N.F."/>
            <person name="Baker D."/>
            <person name="Gharbi K."/>
            <person name="Hall N."/>
            <person name="Watson M."/>
            <person name="Adriaenssens E.M."/>
            <person name="Foster-Nyarko E."/>
            <person name="Jarju S."/>
            <person name="Secka A."/>
            <person name="Antonio M."/>
            <person name="Oren A."/>
            <person name="Chaudhuri R.R."/>
            <person name="La Ragione R."/>
            <person name="Hildebrand F."/>
            <person name="Pallen M.J."/>
        </authorList>
    </citation>
    <scope>NUCLEOTIDE SEQUENCE</scope>
    <source>
        <strain evidence="8">ChiSjej1B19-5720</strain>
    </source>
</reference>
<sequence length="391" mass="42088">MEKKYYRTLYASYLGYVTQAIVNNFAPLLFVTFQREFSISVAQIGFLVTYNFAVQMIVDLLAAKYVEKIGYKISIVAAHLFSVTGLVGLGLFPGLLGNPYGGLMLAITVYAIGGGLIEVLVSPIVQALPMDEKSSAMSLLHSFYCWGHVLVVILSTVFFNVVGINNWRMLTVIWAAVPFVNMFLYAGAPIKVLVEKGEALPVKKLFTMKIFWLFFLLMICSGAAEQAMSQWASYFAESGLKVSKTLGDLMGPCMFAVLMGASRTFYGVKGEKIPLKKFISISSVLCALSYLLAVFAPVPVLSLVGCALCGLSVGIMWPGVFSLGAEYCPQGGTAMFAFFALAGDIGCSGGPSVVGVISNAFGGNLKTGLFAAIVFPVILLIGVNRLRRSVK</sequence>
<evidence type="ECO:0000256" key="5">
    <source>
        <dbReference type="ARBA" id="ARBA00022989"/>
    </source>
</evidence>